<dbReference type="CDD" id="cd00060">
    <property type="entry name" value="FHA"/>
    <property type="match status" value="1"/>
</dbReference>
<dbReference type="InterPro" id="IPR008984">
    <property type="entry name" value="SMAD_FHA_dom_sf"/>
</dbReference>
<organism evidence="3 4">
    <name type="scientific">Alectoria fallacina</name>
    <dbReference type="NCBI Taxonomy" id="1903189"/>
    <lineage>
        <taxon>Eukaryota</taxon>
        <taxon>Fungi</taxon>
        <taxon>Dikarya</taxon>
        <taxon>Ascomycota</taxon>
        <taxon>Pezizomycotina</taxon>
        <taxon>Lecanoromycetes</taxon>
        <taxon>OSLEUM clade</taxon>
        <taxon>Lecanoromycetidae</taxon>
        <taxon>Lecanorales</taxon>
        <taxon>Lecanorineae</taxon>
        <taxon>Parmeliaceae</taxon>
        <taxon>Alectoria</taxon>
    </lineage>
</organism>
<protein>
    <recommendedName>
        <fullName evidence="2">FHA domain-containing protein</fullName>
    </recommendedName>
</protein>
<comment type="caution">
    <text evidence="3">The sequence shown here is derived from an EMBL/GenBank/DDBJ whole genome shotgun (WGS) entry which is preliminary data.</text>
</comment>
<dbReference type="EMBL" id="CAJPDR010000299">
    <property type="protein sequence ID" value="CAF9931004.1"/>
    <property type="molecule type" value="Genomic_DNA"/>
</dbReference>
<evidence type="ECO:0000259" key="2">
    <source>
        <dbReference type="PROSITE" id="PS50006"/>
    </source>
</evidence>
<dbReference type="OrthoDB" id="10300074at2759"/>
<dbReference type="AlphaFoldDB" id="A0A8H3FXF7"/>
<dbReference type="Proteomes" id="UP000664203">
    <property type="component" value="Unassembled WGS sequence"/>
</dbReference>
<accession>A0A8H3FXF7</accession>
<dbReference type="Pfam" id="PF00498">
    <property type="entry name" value="FHA"/>
    <property type="match status" value="1"/>
</dbReference>
<dbReference type="InterPro" id="IPR000253">
    <property type="entry name" value="FHA_dom"/>
</dbReference>
<gene>
    <name evidence="3" type="ORF">ALECFALPRED_004775</name>
</gene>
<dbReference type="Gene3D" id="2.60.200.20">
    <property type="match status" value="1"/>
</dbReference>
<dbReference type="SUPFAM" id="SSF49879">
    <property type="entry name" value="SMAD/FHA domain"/>
    <property type="match status" value="1"/>
</dbReference>
<name>A0A8H3FXF7_9LECA</name>
<evidence type="ECO:0000256" key="1">
    <source>
        <dbReference type="SAM" id="MobiDB-lite"/>
    </source>
</evidence>
<evidence type="ECO:0000313" key="3">
    <source>
        <dbReference type="EMBL" id="CAF9931004.1"/>
    </source>
</evidence>
<feature type="region of interest" description="Disordered" evidence="1">
    <location>
        <begin position="187"/>
        <end position="214"/>
    </location>
</feature>
<sequence length="258" mass="28370">MLFSHETPEVFRGLPIPLIIGCKEQVGEYLLTLAPNQKHHLPRRPSSSQESLITLPNTTHFFLGISPIDPHQGYIFGRYNPDNDFQLASAKETNHMLISRVQFRILVDEKLEWTLIDESSNGTIVNGIRLLSSREQTSRAEQGEPVAGYHRQIKLLLGHSNAIQVAFGALEFDIYVLGNPADYHHGPTTIPSKTSTTAGQLHGPKSSSDNCSEGALVFTPGQAHKKKGRKTPSGPQNAVVEQFNQLEGNPGSSIFNLA</sequence>
<feature type="domain" description="FHA" evidence="2">
    <location>
        <begin position="74"/>
        <end position="130"/>
    </location>
</feature>
<evidence type="ECO:0000313" key="4">
    <source>
        <dbReference type="Proteomes" id="UP000664203"/>
    </source>
</evidence>
<dbReference type="SMART" id="SM00240">
    <property type="entry name" value="FHA"/>
    <property type="match status" value="1"/>
</dbReference>
<proteinExistence type="predicted"/>
<reference evidence="3" key="1">
    <citation type="submission" date="2021-03" db="EMBL/GenBank/DDBJ databases">
        <authorList>
            <person name="Tagirdzhanova G."/>
        </authorList>
    </citation>
    <scope>NUCLEOTIDE SEQUENCE</scope>
</reference>
<dbReference type="PROSITE" id="PS50006">
    <property type="entry name" value="FHA_DOMAIN"/>
    <property type="match status" value="1"/>
</dbReference>
<feature type="compositionally biased region" description="Polar residues" evidence="1">
    <location>
        <begin position="189"/>
        <end position="211"/>
    </location>
</feature>
<keyword evidence="4" id="KW-1185">Reference proteome</keyword>